<accession>H1CY61</accession>
<evidence type="ECO:0000259" key="2">
    <source>
        <dbReference type="Pfam" id="PF13546"/>
    </source>
</evidence>
<keyword evidence="1" id="KW-0812">Transmembrane</keyword>
<feature type="transmembrane region" description="Helical" evidence="1">
    <location>
        <begin position="39"/>
        <end position="56"/>
    </location>
</feature>
<organism evidence="3 4">
    <name type="scientific">Dialister succinatiphilus YIT 11850</name>
    <dbReference type="NCBI Taxonomy" id="742743"/>
    <lineage>
        <taxon>Bacteria</taxon>
        <taxon>Bacillati</taxon>
        <taxon>Bacillota</taxon>
        <taxon>Negativicutes</taxon>
        <taxon>Veillonellales</taxon>
        <taxon>Veillonellaceae</taxon>
        <taxon>Dialister</taxon>
    </lineage>
</organism>
<keyword evidence="4" id="KW-1185">Reference proteome</keyword>
<keyword evidence="1" id="KW-0472">Membrane</keyword>
<comment type="caution">
    <text evidence="3">The sequence shown here is derived from an EMBL/GenBank/DDBJ whole genome shotgun (WGS) entry which is preliminary data.</text>
</comment>
<name>H1CY61_9FIRM</name>
<gene>
    <name evidence="3" type="ORF">HMPREF9453_00299</name>
</gene>
<reference evidence="3 4" key="1">
    <citation type="submission" date="2011-11" db="EMBL/GenBank/DDBJ databases">
        <title>The Genome Sequence of Dialister succinatiphilus YIT 11850.</title>
        <authorList>
            <consortium name="The Broad Institute Genome Sequencing Platform"/>
            <person name="Earl A."/>
            <person name="Ward D."/>
            <person name="Feldgarden M."/>
            <person name="Gevers D."/>
            <person name="Morotomi M."/>
            <person name="Young S.K."/>
            <person name="Zeng Q."/>
            <person name="Gargeya S."/>
            <person name="Fitzgerald M."/>
            <person name="Haas B."/>
            <person name="Abouelleil A."/>
            <person name="Alvarado L."/>
            <person name="Arachchi H.M."/>
            <person name="Berlin A."/>
            <person name="Brown A."/>
            <person name="Chapman S.B."/>
            <person name="Dunbar C."/>
            <person name="Gearin G."/>
            <person name="Goldberg J."/>
            <person name="Griggs A."/>
            <person name="Gujja S."/>
            <person name="Heiman D."/>
            <person name="Howarth C."/>
            <person name="Lui A."/>
            <person name="MacDonald P.J.P."/>
            <person name="Montmayeur A."/>
            <person name="Murphy C."/>
            <person name="Neiman D."/>
            <person name="Pearson M."/>
            <person name="Priest M."/>
            <person name="Roberts A."/>
            <person name="Saif S."/>
            <person name="Shea T."/>
            <person name="Sisk P."/>
            <person name="Stolte C."/>
            <person name="Sykes S."/>
            <person name="Wortman J."/>
            <person name="Nusbaum C."/>
            <person name="Birren B."/>
        </authorList>
    </citation>
    <scope>NUCLEOTIDE SEQUENCE [LARGE SCALE GENOMIC DNA]</scope>
    <source>
        <strain evidence="3 4">YIT 11850</strain>
    </source>
</reference>
<keyword evidence="1" id="KW-1133">Transmembrane helix</keyword>
<dbReference type="RefSeq" id="WP_008858805.1">
    <property type="nucleotide sequence ID" value="NZ_JH591187.1"/>
</dbReference>
<dbReference type="AlphaFoldDB" id="H1CY61"/>
<protein>
    <recommendedName>
        <fullName evidence="2">Transposase IS701-like DDE domain-containing protein</fullName>
    </recommendedName>
</protein>
<dbReference type="STRING" id="742743.HMPREF9453_00299"/>
<dbReference type="Proteomes" id="UP000003277">
    <property type="component" value="Unassembled WGS sequence"/>
</dbReference>
<dbReference type="HOGENOM" id="CLU_041101_3_0_9"/>
<evidence type="ECO:0000256" key="1">
    <source>
        <dbReference type="SAM" id="Phobius"/>
    </source>
</evidence>
<dbReference type="InterPro" id="IPR038721">
    <property type="entry name" value="IS701-like_DDE_dom"/>
</dbReference>
<dbReference type="Pfam" id="PF13546">
    <property type="entry name" value="DDE_5"/>
    <property type="match status" value="1"/>
</dbReference>
<proteinExistence type="predicted"/>
<evidence type="ECO:0000313" key="3">
    <source>
        <dbReference type="EMBL" id="EHO63728.1"/>
    </source>
</evidence>
<feature type="domain" description="Transposase IS701-like DDE" evidence="2">
    <location>
        <begin position="71"/>
        <end position="159"/>
    </location>
</feature>
<feature type="non-terminal residue" evidence="3">
    <location>
        <position position="160"/>
    </location>
</feature>
<dbReference type="EMBL" id="ADLT01000009">
    <property type="protein sequence ID" value="EHO63728.1"/>
    <property type="molecule type" value="Genomic_DNA"/>
</dbReference>
<sequence>MKSISQTTQQMESISKKTSAFFRRYHVGQILRAANACKLKGFSSILVFLVLVSIIFENRSLYMQRRLHEDSLPFGKDTAYRFLNSCHTNWRKFTLLLAARIINETIKPLTDAGRRCAIVVDDSLFSRSRSKRVELLANVYDHVSRRYTKGFRLLVLGWTD</sequence>
<dbReference type="InterPro" id="IPR012337">
    <property type="entry name" value="RNaseH-like_sf"/>
</dbReference>
<dbReference type="eggNOG" id="COG3385">
    <property type="taxonomic scope" value="Bacteria"/>
</dbReference>
<dbReference type="SUPFAM" id="SSF53098">
    <property type="entry name" value="Ribonuclease H-like"/>
    <property type="match status" value="1"/>
</dbReference>
<evidence type="ECO:0000313" key="4">
    <source>
        <dbReference type="Proteomes" id="UP000003277"/>
    </source>
</evidence>